<sequence>MSQPIPGSINLTTFGTLPGLIFEASALTLLVYDHLLTFSAEIQLVWRKNFSGVTVMFLLIRYSTLFAKICYLAFVTISELSISNHHGLKYKVVVTLSLAVIVFEFLASVSVWVFNILRIYALWEKNWRVALPVGVIGLGITCIGVPSLVLPEYVPSQHDYVDRVVPPDVIAPSALSAEILMVILTIMKTYHMPNVTPAVTFRQQLSRSLLKNGDTSYTSLISDNLIAMERRSSILCVSLKVVYSCKRQVVLNFFSRVLATMDALTLSTINNLNKSSASATLITRFILNLRSVDLPRSYVPGENSMTENGHTVWSSCLWFADQIRSFNVVANIGAPLDHSEEDGREYTHGTDTSDFHEEEIQECPITGATAQGP</sequence>
<feature type="transmembrane region" description="Helical" evidence="1">
    <location>
        <begin position="129"/>
        <end position="149"/>
    </location>
</feature>
<keyword evidence="1" id="KW-1133">Transmembrane helix</keyword>
<dbReference type="Proteomes" id="UP001212997">
    <property type="component" value="Unassembled WGS sequence"/>
</dbReference>
<evidence type="ECO:0000313" key="4">
    <source>
        <dbReference type="Proteomes" id="UP001212997"/>
    </source>
</evidence>
<keyword evidence="1" id="KW-0812">Transmembrane</keyword>
<reference evidence="3" key="1">
    <citation type="submission" date="2022-07" db="EMBL/GenBank/DDBJ databases">
        <title>Genome Sequence of Physisporinus lineatus.</title>
        <authorList>
            <person name="Buettner E."/>
        </authorList>
    </citation>
    <scope>NUCLEOTIDE SEQUENCE</scope>
    <source>
        <strain evidence="3">VT162</strain>
    </source>
</reference>
<feature type="transmembrane region" description="Helical" evidence="1">
    <location>
        <begin position="169"/>
        <end position="187"/>
    </location>
</feature>
<keyword evidence="4" id="KW-1185">Reference proteome</keyword>
<evidence type="ECO:0000313" key="3">
    <source>
        <dbReference type="EMBL" id="KAJ3487166.1"/>
    </source>
</evidence>
<protein>
    <recommendedName>
        <fullName evidence="2">DUF6533 domain-containing protein</fullName>
    </recommendedName>
</protein>
<proteinExistence type="predicted"/>
<name>A0AAD5YGC1_9APHY</name>
<feature type="transmembrane region" description="Helical" evidence="1">
    <location>
        <begin position="94"/>
        <end position="117"/>
    </location>
</feature>
<feature type="transmembrane region" description="Helical" evidence="1">
    <location>
        <begin position="50"/>
        <end position="74"/>
    </location>
</feature>
<accession>A0AAD5YGC1</accession>
<evidence type="ECO:0000256" key="1">
    <source>
        <dbReference type="SAM" id="Phobius"/>
    </source>
</evidence>
<dbReference type="EMBL" id="JANAWD010000100">
    <property type="protein sequence ID" value="KAJ3487166.1"/>
    <property type="molecule type" value="Genomic_DNA"/>
</dbReference>
<gene>
    <name evidence="3" type="ORF">NLI96_g3729</name>
</gene>
<feature type="domain" description="DUF6533" evidence="2">
    <location>
        <begin position="23"/>
        <end position="66"/>
    </location>
</feature>
<organism evidence="3 4">
    <name type="scientific">Meripilus lineatus</name>
    <dbReference type="NCBI Taxonomy" id="2056292"/>
    <lineage>
        <taxon>Eukaryota</taxon>
        <taxon>Fungi</taxon>
        <taxon>Dikarya</taxon>
        <taxon>Basidiomycota</taxon>
        <taxon>Agaricomycotina</taxon>
        <taxon>Agaricomycetes</taxon>
        <taxon>Polyporales</taxon>
        <taxon>Meripilaceae</taxon>
        <taxon>Meripilus</taxon>
    </lineage>
</organism>
<dbReference type="InterPro" id="IPR045340">
    <property type="entry name" value="DUF6533"/>
</dbReference>
<comment type="caution">
    <text evidence="3">The sequence shown here is derived from an EMBL/GenBank/DDBJ whole genome shotgun (WGS) entry which is preliminary data.</text>
</comment>
<evidence type="ECO:0000259" key="2">
    <source>
        <dbReference type="Pfam" id="PF20151"/>
    </source>
</evidence>
<feature type="transmembrane region" description="Helical" evidence="1">
    <location>
        <begin position="20"/>
        <end position="38"/>
    </location>
</feature>
<dbReference type="AlphaFoldDB" id="A0AAD5YGC1"/>
<dbReference type="Pfam" id="PF20151">
    <property type="entry name" value="DUF6533"/>
    <property type="match status" value="1"/>
</dbReference>
<keyword evidence="1" id="KW-0472">Membrane</keyword>